<keyword evidence="1" id="KW-0175">Coiled coil</keyword>
<dbReference type="EMBL" id="PKIZ01000003">
    <property type="protein sequence ID" value="PKZ42382.1"/>
    <property type="molecule type" value="Genomic_DNA"/>
</dbReference>
<dbReference type="OrthoDB" id="9791827at2"/>
<dbReference type="Pfam" id="PF14305">
    <property type="entry name" value="ATPgrasp_TupA"/>
    <property type="match status" value="1"/>
</dbReference>
<dbReference type="SUPFAM" id="SSF56059">
    <property type="entry name" value="Glutathione synthetase ATP-binding domain-like"/>
    <property type="match status" value="1"/>
</dbReference>
<protein>
    <recommendedName>
        <fullName evidence="4">ATP-grasp domain-containing protein</fullName>
    </recommendedName>
</protein>
<feature type="coiled-coil region" evidence="1">
    <location>
        <begin position="20"/>
        <end position="54"/>
    </location>
</feature>
<sequence length="406" mass="45342">MTSSRLRSLARRLRPGAERRRQLEEQLARCGGQLSQREDELSRAHAELSEVRSELTRVRGRLEQASAMRAVVDAPNAMPRAVLPPAVQDRLRSAGFRNTGGTKKGDPRAYASFVAKLFEVRRYTYAVQQTGLPHPRPVVSDRLSALALAASHGIGVPTIHGLWRAPEEIDLSGLPDTFVLKANRSAGSRGVIPLRRQPGHPDRYEVTDDSSRSLSASEVIDWVTSRPGLRGPWYAEEMLVGDDGFGSIPHDYKVYCFYGEIGGGFVRRTHTHFGVEGFSEGVRFRYFDHEGRDAVWRKERVDQSIPLSPQLPEILETARRLSRVAPLPFLRVDLYATTRGVVMGELTLGPGGNQYLRAEDDVRFGRLWERAQVRLESDLYTGARPYGLVAGDHPVPELLREFLPGA</sequence>
<name>A0A2I1PCM2_9MICO</name>
<gene>
    <name evidence="2" type="ORF">CYJ76_02140</name>
</gene>
<reference evidence="2 3" key="1">
    <citation type="submission" date="2017-12" db="EMBL/GenBank/DDBJ databases">
        <title>Phylogenetic diversity of female urinary microbiome.</title>
        <authorList>
            <person name="Thomas-White K."/>
            <person name="Wolfe A.J."/>
        </authorList>
    </citation>
    <scope>NUCLEOTIDE SEQUENCE [LARGE SCALE GENOMIC DNA]</scope>
    <source>
        <strain evidence="2 3">UMB1298</strain>
    </source>
</reference>
<accession>A0A2I1PCM2</accession>
<organism evidence="2 3">
    <name type="scientific">Kytococcus schroeteri</name>
    <dbReference type="NCBI Taxonomy" id="138300"/>
    <lineage>
        <taxon>Bacteria</taxon>
        <taxon>Bacillati</taxon>
        <taxon>Actinomycetota</taxon>
        <taxon>Actinomycetes</taxon>
        <taxon>Micrococcales</taxon>
        <taxon>Kytococcaceae</taxon>
        <taxon>Kytococcus</taxon>
    </lineage>
</organism>
<proteinExistence type="predicted"/>
<dbReference type="Proteomes" id="UP000234206">
    <property type="component" value="Unassembled WGS sequence"/>
</dbReference>
<dbReference type="RefSeq" id="WP_101849118.1">
    <property type="nucleotide sequence ID" value="NZ_PKIZ01000003.1"/>
</dbReference>
<comment type="caution">
    <text evidence="2">The sequence shown here is derived from an EMBL/GenBank/DDBJ whole genome shotgun (WGS) entry which is preliminary data.</text>
</comment>
<evidence type="ECO:0000256" key="1">
    <source>
        <dbReference type="SAM" id="Coils"/>
    </source>
</evidence>
<keyword evidence="3" id="KW-1185">Reference proteome</keyword>
<dbReference type="InterPro" id="IPR029465">
    <property type="entry name" value="ATPgrasp_TupA"/>
</dbReference>
<evidence type="ECO:0000313" key="3">
    <source>
        <dbReference type="Proteomes" id="UP000234206"/>
    </source>
</evidence>
<evidence type="ECO:0000313" key="2">
    <source>
        <dbReference type="EMBL" id="PKZ42382.1"/>
    </source>
</evidence>
<evidence type="ECO:0008006" key="4">
    <source>
        <dbReference type="Google" id="ProtNLM"/>
    </source>
</evidence>
<dbReference type="AlphaFoldDB" id="A0A2I1PCM2"/>